<organism evidence="1 2">
    <name type="scientific">Stigmatella ashevillensis</name>
    <dbReference type="NCBI Taxonomy" id="2995309"/>
    <lineage>
        <taxon>Bacteria</taxon>
        <taxon>Pseudomonadati</taxon>
        <taxon>Myxococcota</taxon>
        <taxon>Myxococcia</taxon>
        <taxon>Myxococcales</taxon>
        <taxon>Cystobacterineae</taxon>
        <taxon>Archangiaceae</taxon>
        <taxon>Stigmatella</taxon>
    </lineage>
</organism>
<sequence length="93" mass="10160">MQPHITTLPLQSAEDRTRGPRIIANSLFRELVSHGYSTSQIIELTSELLTLLTASMRSEERERRAVRTSGGAMADVRDAADAHITATTPPLSS</sequence>
<dbReference type="Proteomes" id="UP001221838">
    <property type="component" value="Unassembled WGS sequence"/>
</dbReference>
<dbReference type="EMBL" id="JAQNDM010000001">
    <property type="protein sequence ID" value="MDC0707441.1"/>
    <property type="molecule type" value="Genomic_DNA"/>
</dbReference>
<gene>
    <name evidence="1" type="ORF">POL68_03065</name>
</gene>
<name>A0ABT5D196_9BACT</name>
<accession>A0ABT5D196</accession>
<proteinExistence type="predicted"/>
<protein>
    <submittedName>
        <fullName evidence="1">Uncharacterized protein</fullName>
    </submittedName>
</protein>
<reference evidence="1 2" key="1">
    <citation type="submission" date="2022-11" db="EMBL/GenBank/DDBJ databases">
        <title>Minimal conservation of predation-associated metabolite biosynthetic gene clusters underscores biosynthetic potential of Myxococcota including descriptions for ten novel species: Archangium lansinium sp. nov., Myxococcus landrumus sp. nov., Nannocystis bai.</title>
        <authorList>
            <person name="Ahearne A."/>
            <person name="Stevens C."/>
            <person name="Dowd S."/>
        </authorList>
    </citation>
    <scope>NUCLEOTIDE SEQUENCE [LARGE SCALE GENOMIC DNA]</scope>
    <source>
        <strain evidence="1 2">NCWAL01</strain>
    </source>
</reference>
<comment type="caution">
    <text evidence="1">The sequence shown here is derived from an EMBL/GenBank/DDBJ whole genome shotgun (WGS) entry which is preliminary data.</text>
</comment>
<evidence type="ECO:0000313" key="2">
    <source>
        <dbReference type="Proteomes" id="UP001221838"/>
    </source>
</evidence>
<keyword evidence="2" id="KW-1185">Reference proteome</keyword>
<evidence type="ECO:0000313" key="1">
    <source>
        <dbReference type="EMBL" id="MDC0707441.1"/>
    </source>
</evidence>
<dbReference type="RefSeq" id="WP_272134661.1">
    <property type="nucleotide sequence ID" value="NZ_JAQNDM010000001.1"/>
</dbReference>